<dbReference type="EMBL" id="CP159342">
    <property type="protein sequence ID" value="XCH75460.1"/>
    <property type="molecule type" value="Genomic_DNA"/>
</dbReference>
<reference evidence="2" key="2">
    <citation type="submission" date="2024-06" db="EMBL/GenBank/DDBJ databases">
        <title>Micromonospora mangrovi CCTCC AA 2012012 genome sequences.</title>
        <authorList>
            <person name="Gao J."/>
        </authorList>
    </citation>
    <scope>NUCLEOTIDE SEQUENCE</scope>
    <source>
        <strain evidence="2">CCTCC AA 2012012</strain>
    </source>
</reference>
<accession>A0AAU7MB63</accession>
<proteinExistence type="predicted"/>
<organism evidence="1">
    <name type="scientific">Micromonospora sp. CCTCC AA 2012012</name>
    <dbReference type="NCBI Taxonomy" id="3111921"/>
    <lineage>
        <taxon>Bacteria</taxon>
        <taxon>Bacillati</taxon>
        <taxon>Actinomycetota</taxon>
        <taxon>Actinomycetes</taxon>
        <taxon>Micromonosporales</taxon>
        <taxon>Micromonosporaceae</taxon>
        <taxon>Micromonospora</taxon>
    </lineage>
</organism>
<dbReference type="EMBL" id="CP157762">
    <property type="protein sequence ID" value="XBP94759.1"/>
    <property type="molecule type" value="Genomic_DNA"/>
</dbReference>
<evidence type="ECO:0000313" key="1">
    <source>
        <dbReference type="EMBL" id="XBP94759.1"/>
    </source>
</evidence>
<gene>
    <name evidence="2" type="ORF">ABUL08_05010</name>
    <name evidence="1" type="ORF">VK199_04980</name>
</gene>
<reference evidence="1" key="1">
    <citation type="submission" date="2024-01" db="EMBL/GenBank/DDBJ databases">
        <title>The genome sequence of Micromonospora mangrovi CCTCC AA 2012012.</title>
        <authorList>
            <person name="Gao J."/>
        </authorList>
    </citation>
    <scope>NUCLEOTIDE SEQUENCE</scope>
    <source>
        <strain evidence="1">CCTCC AA 2012012</strain>
    </source>
</reference>
<sequence length="192" mass="21084">MRSRHRAAAIRAALTAVERDADTRGWDALPALLGLFDATTHRHQPRIDTDALTIDPAFWWLHAQTIPGMRLPYWVGLKTLTTHLTTAESAPLLTEWARAGQRRLLGMAFLGEGLDTSDAGRRQAAAQGLPTPEEGIPVRAVTACDVDGRHYQILRYRGLDTTTTVVLDDPPARVRATVIPACLRHLLTAARA</sequence>
<dbReference type="RefSeq" id="WP_350934960.1">
    <property type="nucleotide sequence ID" value="NZ_CP157762.1"/>
</dbReference>
<evidence type="ECO:0000313" key="2">
    <source>
        <dbReference type="EMBL" id="XCH75460.1"/>
    </source>
</evidence>
<protein>
    <submittedName>
        <fullName evidence="1">Uncharacterized protein</fullName>
    </submittedName>
</protein>
<dbReference type="AlphaFoldDB" id="A0AAU7MB63"/>
<name>A0AAU7MB63_9ACTN</name>